<dbReference type="AlphaFoldDB" id="A0A9W6MS90"/>
<evidence type="ECO:0000256" key="6">
    <source>
        <dbReference type="PIRSR" id="PIRSR000097-2"/>
    </source>
</evidence>
<gene>
    <name evidence="9" type="ORF">GCM10008170_18000</name>
    <name evidence="10" type="ORF">JOD31_000699</name>
</gene>
<keyword evidence="2" id="KW-0521">NADP</keyword>
<evidence type="ECO:0000313" key="10">
    <source>
        <dbReference type="EMBL" id="MBM7850487.1"/>
    </source>
</evidence>
<reference evidence="9" key="1">
    <citation type="journal article" date="2014" name="Int. J. Syst. Evol. Microbiol.">
        <title>Complete genome sequence of Corynebacterium casei LMG S-19264T (=DSM 44701T), isolated from a smear-ripened cheese.</title>
        <authorList>
            <consortium name="US DOE Joint Genome Institute (JGI-PGF)"/>
            <person name="Walter F."/>
            <person name="Albersmeier A."/>
            <person name="Kalinowski J."/>
            <person name="Ruckert C."/>
        </authorList>
    </citation>
    <scope>NUCLEOTIDE SEQUENCE</scope>
    <source>
        <strain evidence="9">VKM B-1606</strain>
    </source>
</reference>
<dbReference type="PRINTS" id="PR00069">
    <property type="entry name" value="ALDKETRDTASE"/>
</dbReference>
<dbReference type="GO" id="GO:1990002">
    <property type="term" value="F:methylglyoxal reductase (NADPH) (acetol producing) activity"/>
    <property type="evidence" value="ECO:0007669"/>
    <property type="project" value="TreeGrafter"/>
</dbReference>
<evidence type="ECO:0000256" key="3">
    <source>
        <dbReference type="ARBA" id="ARBA00023002"/>
    </source>
</evidence>
<evidence type="ECO:0000256" key="2">
    <source>
        <dbReference type="ARBA" id="ARBA00022857"/>
    </source>
</evidence>
<feature type="binding site" evidence="6">
    <location>
        <position position="112"/>
    </location>
    <ligand>
        <name>substrate</name>
    </ligand>
</feature>
<dbReference type="Proteomes" id="UP001143400">
    <property type="component" value="Unassembled WGS sequence"/>
</dbReference>
<dbReference type="Gene3D" id="3.20.20.100">
    <property type="entry name" value="NADP-dependent oxidoreductase domain"/>
    <property type="match status" value="1"/>
</dbReference>
<dbReference type="PIRSF" id="PIRSF000097">
    <property type="entry name" value="AKR"/>
    <property type="match status" value="1"/>
</dbReference>
<evidence type="ECO:0000259" key="8">
    <source>
        <dbReference type="Pfam" id="PF00248"/>
    </source>
</evidence>
<evidence type="ECO:0000256" key="5">
    <source>
        <dbReference type="PIRSR" id="PIRSR000097-1"/>
    </source>
</evidence>
<dbReference type="PROSITE" id="PS00062">
    <property type="entry name" value="ALDOKETO_REDUCTASE_2"/>
    <property type="match status" value="1"/>
</dbReference>
<comment type="caution">
    <text evidence="9">The sequence shown here is derived from an EMBL/GenBank/DDBJ whole genome shotgun (WGS) entry which is preliminary data.</text>
</comment>
<reference evidence="9" key="3">
    <citation type="submission" date="2023-01" db="EMBL/GenBank/DDBJ databases">
        <authorList>
            <person name="Sun Q."/>
            <person name="Evtushenko L."/>
        </authorList>
    </citation>
    <scope>NUCLEOTIDE SEQUENCE</scope>
    <source>
        <strain evidence="9">VKM B-1606</strain>
    </source>
</reference>
<dbReference type="PANTHER" id="PTHR43827">
    <property type="entry name" value="2,5-DIKETO-D-GLUCONIC ACID REDUCTASE"/>
    <property type="match status" value="1"/>
</dbReference>
<sequence>MLTKTGKAPLVAANGASIPALGFGTWQLKGGVARQMVAEALKLGYRHVDTAQAYDNEAEVGQGLKAGGVPRDEYFLTTKVWTDRFRAGDLERSAEESLKRLHVDHLDLLLLHWPNPAVPLAETIKALNAVRASGMTKHIGLSNFTIAQVREAVALSDAPLVTNQVEFHPLIDQSKLKAELDAQGMALTAYSPIAQGRVNDTPAIKAIGKAHGKSPTQVTLRWALQLDGVIAIPRSSKIERVRDNFDVFDFTLSEEEMATISLLGAREGRITSPSWAPVWD</sequence>
<dbReference type="GO" id="GO:0051596">
    <property type="term" value="P:methylglyoxal catabolic process"/>
    <property type="evidence" value="ECO:0007669"/>
    <property type="project" value="TreeGrafter"/>
</dbReference>
<proteinExistence type="inferred from homology"/>
<evidence type="ECO:0000313" key="12">
    <source>
        <dbReference type="Proteomes" id="UP001143400"/>
    </source>
</evidence>
<dbReference type="RefSeq" id="WP_204948905.1">
    <property type="nucleotide sequence ID" value="NZ_BSFF01000002.1"/>
</dbReference>
<feature type="active site" description="Proton donor" evidence="5">
    <location>
        <position position="54"/>
    </location>
</feature>
<evidence type="ECO:0000256" key="1">
    <source>
        <dbReference type="ARBA" id="ARBA00007905"/>
    </source>
</evidence>
<name>A0A9W6MS90_9HYPH</name>
<dbReference type="EMBL" id="BSFF01000002">
    <property type="protein sequence ID" value="GLK55781.1"/>
    <property type="molecule type" value="Genomic_DNA"/>
</dbReference>
<dbReference type="InterPro" id="IPR018170">
    <property type="entry name" value="Aldo/ket_reductase_CS"/>
</dbReference>
<dbReference type="InterPro" id="IPR020471">
    <property type="entry name" value="AKR"/>
</dbReference>
<dbReference type="InterPro" id="IPR036812">
    <property type="entry name" value="NAD(P)_OxRdtase_dom_sf"/>
</dbReference>
<keyword evidence="3" id="KW-0560">Oxidoreductase</keyword>
<evidence type="ECO:0000313" key="9">
    <source>
        <dbReference type="EMBL" id="GLK55781.1"/>
    </source>
</evidence>
<dbReference type="EMBL" id="JAFBCY010000001">
    <property type="protein sequence ID" value="MBM7850487.1"/>
    <property type="molecule type" value="Genomic_DNA"/>
</dbReference>
<dbReference type="PANTHER" id="PTHR43827:SF3">
    <property type="entry name" value="NADP-DEPENDENT OXIDOREDUCTASE DOMAIN-CONTAINING PROTEIN"/>
    <property type="match status" value="1"/>
</dbReference>
<dbReference type="PROSITE" id="PS00798">
    <property type="entry name" value="ALDOKETO_REDUCTASE_1"/>
    <property type="match status" value="1"/>
</dbReference>
<dbReference type="Pfam" id="PF00248">
    <property type="entry name" value="Aldo_ket_red"/>
    <property type="match status" value="1"/>
</dbReference>
<organism evidence="9 12">
    <name type="scientific">Methylopila capsulata</name>
    <dbReference type="NCBI Taxonomy" id="61654"/>
    <lineage>
        <taxon>Bacteria</taxon>
        <taxon>Pseudomonadati</taxon>
        <taxon>Pseudomonadota</taxon>
        <taxon>Alphaproteobacteria</taxon>
        <taxon>Hyphomicrobiales</taxon>
        <taxon>Methylopilaceae</taxon>
        <taxon>Methylopila</taxon>
    </lineage>
</organism>
<dbReference type="InterPro" id="IPR023210">
    <property type="entry name" value="NADP_OxRdtase_dom"/>
</dbReference>
<dbReference type="SUPFAM" id="SSF51430">
    <property type="entry name" value="NAD(P)-linked oxidoreductase"/>
    <property type="match status" value="1"/>
</dbReference>
<comment type="similarity">
    <text evidence="1">Belongs to the aldo/keto reductase family.</text>
</comment>
<evidence type="ECO:0000256" key="4">
    <source>
        <dbReference type="ARBA" id="ARBA00049445"/>
    </source>
</evidence>
<dbReference type="Proteomes" id="UP000758856">
    <property type="component" value="Unassembled WGS sequence"/>
</dbReference>
<dbReference type="FunFam" id="3.20.20.100:FF:000002">
    <property type="entry name" value="2,5-diketo-D-gluconic acid reductase A"/>
    <property type="match status" value="1"/>
</dbReference>
<evidence type="ECO:0000313" key="11">
    <source>
        <dbReference type="Proteomes" id="UP000758856"/>
    </source>
</evidence>
<accession>A0A9W6MS90</accession>
<feature type="domain" description="NADP-dependent oxidoreductase" evidence="8">
    <location>
        <begin position="21"/>
        <end position="260"/>
    </location>
</feature>
<reference evidence="10 11" key="2">
    <citation type="submission" date="2021-01" db="EMBL/GenBank/DDBJ databases">
        <title>Genomic Encyclopedia of Type Strains, Phase IV (KMG-IV): sequencing the most valuable type-strain genomes for metagenomic binning, comparative biology and taxonomic classification.</title>
        <authorList>
            <person name="Goeker M."/>
        </authorList>
    </citation>
    <scope>NUCLEOTIDE SEQUENCE [LARGE SCALE GENOMIC DNA]</scope>
    <source>
        <strain evidence="10 11">DSM 6130</strain>
    </source>
</reference>
<feature type="site" description="Lowers pKa of active site Tyr" evidence="7">
    <location>
        <position position="79"/>
    </location>
</feature>
<protein>
    <submittedName>
        <fullName evidence="10">Diketogulonate reductase-like aldo/keto reductase</fullName>
    </submittedName>
    <submittedName>
        <fullName evidence="9">Oxidoreductase</fullName>
    </submittedName>
</protein>
<keyword evidence="11" id="KW-1185">Reference proteome</keyword>
<evidence type="ECO:0000256" key="7">
    <source>
        <dbReference type="PIRSR" id="PIRSR000097-3"/>
    </source>
</evidence>
<comment type="catalytic activity">
    <reaction evidence="4">
        <text>hydroxyacetone + NADP(+) = methylglyoxal + NADPH + H(+)</text>
        <dbReference type="Rhea" id="RHEA:27986"/>
        <dbReference type="ChEBI" id="CHEBI:15378"/>
        <dbReference type="ChEBI" id="CHEBI:17158"/>
        <dbReference type="ChEBI" id="CHEBI:27957"/>
        <dbReference type="ChEBI" id="CHEBI:57783"/>
        <dbReference type="ChEBI" id="CHEBI:58349"/>
    </reaction>
</comment>